<organism evidence="1 2">
    <name type="scientific">Mythimna loreyi</name>
    <dbReference type="NCBI Taxonomy" id="667449"/>
    <lineage>
        <taxon>Eukaryota</taxon>
        <taxon>Metazoa</taxon>
        <taxon>Ecdysozoa</taxon>
        <taxon>Arthropoda</taxon>
        <taxon>Hexapoda</taxon>
        <taxon>Insecta</taxon>
        <taxon>Pterygota</taxon>
        <taxon>Neoptera</taxon>
        <taxon>Endopterygota</taxon>
        <taxon>Lepidoptera</taxon>
        <taxon>Glossata</taxon>
        <taxon>Ditrysia</taxon>
        <taxon>Noctuoidea</taxon>
        <taxon>Noctuidae</taxon>
        <taxon>Noctuinae</taxon>
        <taxon>Hadenini</taxon>
        <taxon>Mythimna</taxon>
    </lineage>
</organism>
<keyword evidence="2" id="KW-1185">Reference proteome</keyword>
<protein>
    <submittedName>
        <fullName evidence="1">Uncharacterized protein</fullName>
    </submittedName>
</protein>
<sequence>MRDGNRTYKGTSTAEAYCTNMESLSSFAAGNYIIHIRTKALNTNVWVGGGAMREEDLEVALKVVIVGDGGVGKSSMIQRYCRGTFTRDYKKTIGVDFLERQIEIDGEEVRLMLWDTAGQEEFDAITKAYYRGAHACVLAFSTTDRDSFLSLHSWKLKVENECGEIPTIIVQNKIDLMDQCVVGPDEAELVARALGCRLMRASVKEDVNVGAVFRALAARCLSDMRRDDADAMPPCQAPVIGTFTNHNSNGTILLRPTKHRPGGKKKNVLRNACRLL</sequence>
<gene>
    <name evidence="1" type="ORF">PYW08_005507</name>
</gene>
<proteinExistence type="predicted"/>
<dbReference type="EMBL" id="CM056794">
    <property type="protein sequence ID" value="KAJ8717108.1"/>
    <property type="molecule type" value="Genomic_DNA"/>
</dbReference>
<reference evidence="1" key="1">
    <citation type="submission" date="2023-03" db="EMBL/GenBank/DDBJ databases">
        <title>Chromosome-level genomes of two armyworms, Mythimna separata and Mythimna loreyi, provide insights into the biosynthesis and reception of sex pheromones.</title>
        <authorList>
            <person name="Zhao H."/>
        </authorList>
    </citation>
    <scope>NUCLEOTIDE SEQUENCE</scope>
    <source>
        <strain evidence="1">BeijingLab</strain>
    </source>
</reference>
<dbReference type="Proteomes" id="UP001231649">
    <property type="component" value="Chromosome 18"/>
</dbReference>
<evidence type="ECO:0000313" key="2">
    <source>
        <dbReference type="Proteomes" id="UP001231649"/>
    </source>
</evidence>
<name>A0ACC2QGT9_9NEOP</name>
<comment type="caution">
    <text evidence="1">The sequence shown here is derived from an EMBL/GenBank/DDBJ whole genome shotgun (WGS) entry which is preliminary data.</text>
</comment>
<evidence type="ECO:0000313" key="1">
    <source>
        <dbReference type="EMBL" id="KAJ8717108.1"/>
    </source>
</evidence>
<accession>A0ACC2QGT9</accession>